<evidence type="ECO:0000313" key="2">
    <source>
        <dbReference type="EMBL" id="RSM78124.1"/>
    </source>
</evidence>
<dbReference type="Gene3D" id="2.115.10.20">
    <property type="entry name" value="Glycosyl hydrolase domain, family 43"/>
    <property type="match status" value="1"/>
</dbReference>
<name>A0A428Z0U5_KIBAR</name>
<reference evidence="2 3" key="1">
    <citation type="submission" date="2018-05" db="EMBL/GenBank/DDBJ databases">
        <title>Evolution of GPA BGCs.</title>
        <authorList>
            <person name="Waglechner N."/>
            <person name="Wright G.D."/>
        </authorList>
    </citation>
    <scope>NUCLEOTIDE SEQUENCE [LARGE SCALE GENOMIC DNA]</scope>
    <source>
        <strain evidence="2 3">A82846</strain>
    </source>
</reference>
<dbReference type="Gene3D" id="3.40.50.150">
    <property type="entry name" value="Vaccinia Virus protein VP39"/>
    <property type="match status" value="1"/>
</dbReference>
<dbReference type="EMBL" id="QHKI01000037">
    <property type="protein sequence ID" value="RSM78124.1"/>
    <property type="molecule type" value="Genomic_DNA"/>
</dbReference>
<dbReference type="PANTHER" id="PTHR43861:SF3">
    <property type="entry name" value="PUTATIVE (AFU_ORTHOLOGUE AFUA_2G14390)-RELATED"/>
    <property type="match status" value="1"/>
</dbReference>
<keyword evidence="1 2" id="KW-0808">Transferase</keyword>
<keyword evidence="2" id="KW-0489">Methyltransferase</keyword>
<dbReference type="AlphaFoldDB" id="A0A428Z0U5"/>
<proteinExistence type="predicted"/>
<dbReference type="RefSeq" id="WP_051795024.1">
    <property type="nucleotide sequence ID" value="NZ_QHKI01000037.1"/>
</dbReference>
<sequence length="741" mass="81745">MTRQIEAGHVDLGFRITHRLRPVELIAPGLTQFDTDVPADLASIGGAQGLRPNGGRVRTQHRPVAPFATVIADIDQQSGGFLDLGLSTEDGDALEAGFDLEDFRVRIVITVDGDRQVIAEADLPRPVPQSVAFTINEFAVTALVFTDGEWRPLVNARDAVAERVDLRRPEVLSRYGYSFCGKDITPKRVRAGYFGHVGLRDPSVVQHADGRPYYRDGRLMLMFIAAGMGFAQQAHWSVWAVPPEAPERMEHVGALFFEHDGLVNADHAGQVVYDDDTGEFIVVTCTGNIPTPGVSIRHARTSIDLMSAGVHVLPNEHFELPDTGGVSAWDPGLTKIDGRWHLTYVDVVAMQPQLTFHPTLAVGEPGADYVEPMRVLGADTAAGRTEGPALRKFGEQWYVLAADETAREYQVYDLTMRRIGTLDAPFLSGAPFPQTIEAGPGEWLLITSDDTQFAGEFFGYGTHGDVIVMRGTEKAGKTYGDGVLSHELPDELRRLRLLEQLLDPETTRILDERGIQPSWRCLEIGAGAGSVARWLADRCPQGTVLATDLNPRFLDASWAPNLEVRQHDVTAEDFPPESFELVHARAVVTHLRDQEGTVARAAKWLTPGGWLVIEEPDGFPRESSPYPKFRVLTQAFERLFDTRQDDPRWPRRIPAAMAAAGLVDIGFSVRLVWVGDGGLGEQWWRTFINQLRPRLTGGGLLTESEFEAAMSELDDPAFFDMVEAVFSVWGRRPGNEAGDKS</sequence>
<dbReference type="OrthoDB" id="3654766at2"/>
<evidence type="ECO:0000256" key="1">
    <source>
        <dbReference type="ARBA" id="ARBA00022679"/>
    </source>
</evidence>
<dbReference type="InterPro" id="IPR029063">
    <property type="entry name" value="SAM-dependent_MTases_sf"/>
</dbReference>
<dbReference type="GO" id="GO:0008168">
    <property type="term" value="F:methyltransferase activity"/>
    <property type="evidence" value="ECO:0007669"/>
    <property type="project" value="UniProtKB-KW"/>
</dbReference>
<gene>
    <name evidence="2" type="ORF">DMH04_33725</name>
</gene>
<dbReference type="SUPFAM" id="SSF75005">
    <property type="entry name" value="Arabinanase/levansucrase/invertase"/>
    <property type="match status" value="1"/>
</dbReference>
<dbReference type="InterPro" id="IPR023296">
    <property type="entry name" value="Glyco_hydro_beta-prop_sf"/>
</dbReference>
<comment type="caution">
    <text evidence="2">The sequence shown here is derived from an EMBL/GenBank/DDBJ whole genome shotgun (WGS) entry which is preliminary data.</text>
</comment>
<organism evidence="2 3">
    <name type="scientific">Kibdelosporangium aridum</name>
    <dbReference type="NCBI Taxonomy" id="2030"/>
    <lineage>
        <taxon>Bacteria</taxon>
        <taxon>Bacillati</taxon>
        <taxon>Actinomycetota</taxon>
        <taxon>Actinomycetes</taxon>
        <taxon>Pseudonocardiales</taxon>
        <taxon>Pseudonocardiaceae</taxon>
        <taxon>Kibdelosporangium</taxon>
    </lineage>
</organism>
<dbReference type="Proteomes" id="UP000287547">
    <property type="component" value="Unassembled WGS sequence"/>
</dbReference>
<dbReference type="CDD" id="cd02440">
    <property type="entry name" value="AdoMet_MTases"/>
    <property type="match status" value="1"/>
</dbReference>
<accession>A0A428Z0U5</accession>
<dbReference type="GO" id="GO:0032259">
    <property type="term" value="P:methylation"/>
    <property type="evidence" value="ECO:0007669"/>
    <property type="project" value="UniProtKB-KW"/>
</dbReference>
<evidence type="ECO:0000313" key="3">
    <source>
        <dbReference type="Proteomes" id="UP000287547"/>
    </source>
</evidence>
<dbReference type="SUPFAM" id="SSF53335">
    <property type="entry name" value="S-adenosyl-L-methionine-dependent methyltransferases"/>
    <property type="match status" value="1"/>
</dbReference>
<protein>
    <submittedName>
        <fullName evidence="2">Methyltransferase domain-containing protein</fullName>
    </submittedName>
</protein>
<dbReference type="PANTHER" id="PTHR43861">
    <property type="entry name" value="TRANS-ACONITATE 2-METHYLTRANSFERASE-RELATED"/>
    <property type="match status" value="1"/>
</dbReference>
<dbReference type="Pfam" id="PF13489">
    <property type="entry name" value="Methyltransf_23"/>
    <property type="match status" value="1"/>
</dbReference>